<protein>
    <submittedName>
        <fullName evidence="2">Uncharacterized protein</fullName>
    </submittedName>
</protein>
<dbReference type="AlphaFoldDB" id="A0A939IWV0"/>
<keyword evidence="1" id="KW-0472">Membrane</keyword>
<keyword evidence="1" id="KW-1133">Transmembrane helix</keyword>
<keyword evidence="1" id="KW-0812">Transmembrane</keyword>
<reference evidence="2" key="1">
    <citation type="submission" date="2020-12" db="EMBL/GenBank/DDBJ databases">
        <title>PHA producing bacteria isolated from mangrove.</title>
        <authorList>
            <person name="Zheng W."/>
            <person name="Yu S."/>
            <person name="Huang Y."/>
        </authorList>
    </citation>
    <scope>NUCLEOTIDE SEQUENCE</scope>
    <source>
        <strain evidence="2">GN8-5</strain>
    </source>
</reference>
<evidence type="ECO:0000256" key="1">
    <source>
        <dbReference type="SAM" id="Phobius"/>
    </source>
</evidence>
<dbReference type="InterPro" id="IPR032710">
    <property type="entry name" value="NTF2-like_dom_sf"/>
</dbReference>
<dbReference type="Gene3D" id="3.10.450.50">
    <property type="match status" value="1"/>
</dbReference>
<accession>A0A939IWV0</accession>
<evidence type="ECO:0000313" key="2">
    <source>
        <dbReference type="EMBL" id="MBN8207098.1"/>
    </source>
</evidence>
<proteinExistence type="predicted"/>
<evidence type="ECO:0000313" key="3">
    <source>
        <dbReference type="Proteomes" id="UP000664385"/>
    </source>
</evidence>
<name>A0A939IWV0_9MICO</name>
<dbReference type="SUPFAM" id="SSF54427">
    <property type="entry name" value="NTF2-like"/>
    <property type="match status" value="1"/>
</dbReference>
<comment type="caution">
    <text evidence="2">The sequence shown here is derived from an EMBL/GenBank/DDBJ whole genome shotgun (WGS) entry which is preliminary data.</text>
</comment>
<gene>
    <name evidence="2" type="ORF">JF543_14185</name>
</gene>
<organism evidence="2 3">
    <name type="scientific">Microbacterium esteraromaticum</name>
    <dbReference type="NCBI Taxonomy" id="57043"/>
    <lineage>
        <taxon>Bacteria</taxon>
        <taxon>Bacillati</taxon>
        <taxon>Actinomycetota</taxon>
        <taxon>Actinomycetes</taxon>
        <taxon>Micrococcales</taxon>
        <taxon>Microbacteriaceae</taxon>
        <taxon>Microbacterium</taxon>
    </lineage>
</organism>
<sequence length="151" mass="16315">MSDDAHKSRLALWVLLALVAVVVAIALIAVLTRGQSATYDPDSAEGVVQRYVQAVNDGDTAAAMDLLAPEITEDCDRLPPIADENRVVLVSTTEHDETARVRVVITTVSGSGPISDEYQSDEVFDLVRDGDTWLIDGAPWQFTICYPNGTP</sequence>
<dbReference type="Proteomes" id="UP000664385">
    <property type="component" value="Unassembled WGS sequence"/>
</dbReference>
<dbReference type="RefSeq" id="WP_179410486.1">
    <property type="nucleotide sequence ID" value="NZ_JAEMWU010000005.1"/>
</dbReference>
<dbReference type="EMBL" id="JAEMWU010000005">
    <property type="protein sequence ID" value="MBN8207098.1"/>
    <property type="molecule type" value="Genomic_DNA"/>
</dbReference>
<feature type="transmembrane region" description="Helical" evidence="1">
    <location>
        <begin position="12"/>
        <end position="31"/>
    </location>
</feature>